<dbReference type="Pfam" id="PF00571">
    <property type="entry name" value="CBS"/>
    <property type="match status" value="2"/>
</dbReference>
<dbReference type="SUPFAM" id="SSF54631">
    <property type="entry name" value="CBS-domain pair"/>
    <property type="match status" value="1"/>
</dbReference>
<gene>
    <name evidence="5" type="ORF">FLB61_07590</name>
</gene>
<dbReference type="Gene3D" id="3.10.580.10">
    <property type="entry name" value="CBS-domain"/>
    <property type="match status" value="1"/>
</dbReference>
<accession>A0ABS7L783</accession>
<reference evidence="5 6" key="1">
    <citation type="journal article" date="2020" name="New Microbes New Infect">
        <title>Sellimonas caecigallum sp. nov., description and genome sequence of a new member of the Sellimonas genus isolated from the cecum of feral chicken.</title>
        <authorList>
            <person name="Wongkuna S."/>
            <person name="Ghimire S."/>
            <person name="Antony L."/>
            <person name="Chankhamhaengdecha S."/>
            <person name="Janvilisri T."/>
            <person name="Scaria J."/>
        </authorList>
    </citation>
    <scope>NUCLEOTIDE SEQUENCE [LARGE SCALE GENOMIC DNA]</scope>
    <source>
        <strain evidence="5 6">SW451</strain>
    </source>
</reference>
<dbReference type="EMBL" id="VIRV01000009">
    <property type="protein sequence ID" value="MBY0758946.1"/>
    <property type="molecule type" value="Genomic_DNA"/>
</dbReference>
<evidence type="ECO:0000256" key="2">
    <source>
        <dbReference type="ARBA" id="ARBA00023122"/>
    </source>
</evidence>
<dbReference type="Pfam" id="PF03471">
    <property type="entry name" value="CorC_HlyC"/>
    <property type="match status" value="1"/>
</dbReference>
<evidence type="ECO:0000256" key="1">
    <source>
        <dbReference type="ARBA" id="ARBA00022737"/>
    </source>
</evidence>
<dbReference type="PANTHER" id="PTHR22777">
    <property type="entry name" value="HEMOLYSIN-RELATED"/>
    <property type="match status" value="1"/>
</dbReference>
<dbReference type="Proteomes" id="UP000779049">
    <property type="component" value="Unassembled WGS sequence"/>
</dbReference>
<keyword evidence="6" id="KW-1185">Reference proteome</keyword>
<keyword evidence="2 3" id="KW-0129">CBS domain</keyword>
<organism evidence="5 6">
    <name type="scientific">Sellimonas caecigallum</name>
    <dbReference type="NCBI Taxonomy" id="2592333"/>
    <lineage>
        <taxon>Bacteria</taxon>
        <taxon>Bacillati</taxon>
        <taxon>Bacillota</taxon>
        <taxon>Clostridia</taxon>
        <taxon>Lachnospirales</taxon>
        <taxon>Lachnospiraceae</taxon>
        <taxon>Sellimonas</taxon>
    </lineage>
</organism>
<dbReference type="CDD" id="cd04590">
    <property type="entry name" value="CBS_pair_CorC_HlyC_assoc"/>
    <property type="match status" value="1"/>
</dbReference>
<dbReference type="RefSeq" id="WP_087201367.1">
    <property type="nucleotide sequence ID" value="NZ_CP173660.1"/>
</dbReference>
<evidence type="ECO:0000259" key="4">
    <source>
        <dbReference type="PROSITE" id="PS51371"/>
    </source>
</evidence>
<dbReference type="SUPFAM" id="SSF56176">
    <property type="entry name" value="FAD-binding/transporter-associated domain-like"/>
    <property type="match status" value="1"/>
</dbReference>
<dbReference type="InterPro" id="IPR005170">
    <property type="entry name" value="Transptr-assoc_dom"/>
</dbReference>
<dbReference type="PANTHER" id="PTHR22777:SF17">
    <property type="entry name" value="UPF0053 PROTEIN SLL0260"/>
    <property type="match status" value="1"/>
</dbReference>
<dbReference type="PROSITE" id="PS51371">
    <property type="entry name" value="CBS"/>
    <property type="match status" value="2"/>
</dbReference>
<feature type="domain" description="CBS" evidence="4">
    <location>
        <begin position="116"/>
        <end position="173"/>
    </location>
</feature>
<feature type="domain" description="CBS" evidence="4">
    <location>
        <begin position="47"/>
        <end position="108"/>
    </location>
</feature>
<dbReference type="InterPro" id="IPR036318">
    <property type="entry name" value="FAD-bd_PCMH-like_sf"/>
</dbReference>
<dbReference type="InterPro" id="IPR016169">
    <property type="entry name" value="FAD-bd_PCMH_sub2"/>
</dbReference>
<sequence length="265" mass="30532">MGKQETIADRVLSALKDGKQEGKIKENEYKMIKNVFAFGEKDAKDVMTHRKNIVAIDGEETLEEAARFVLEAKNSRFPVYQDDIDNIIGITHIRDLMRCYMKEELRKKKLCELPECLMPASFIPETRSIDRLFTQMEAKQVHMAIVIDEYGQTAGIVAMEDIIEEIMGNIRDEYDVEEEMIKKGENGEYIADGMTDLSELSDILGIVFSDEDEDNEYETLNGFLIVKLERIPAENEQCKIEYEGYVFEVLHVDNNIIQKVRIAKI</sequence>
<evidence type="ECO:0000313" key="6">
    <source>
        <dbReference type="Proteomes" id="UP000779049"/>
    </source>
</evidence>
<dbReference type="SMART" id="SM00116">
    <property type="entry name" value="CBS"/>
    <property type="match status" value="2"/>
</dbReference>
<dbReference type="Gene3D" id="3.30.465.10">
    <property type="match status" value="1"/>
</dbReference>
<evidence type="ECO:0000256" key="3">
    <source>
        <dbReference type="PROSITE-ProRule" id="PRU00703"/>
    </source>
</evidence>
<proteinExistence type="predicted"/>
<dbReference type="SMART" id="SM01091">
    <property type="entry name" value="CorC_HlyC"/>
    <property type="match status" value="1"/>
</dbReference>
<keyword evidence="1" id="KW-0677">Repeat</keyword>
<dbReference type="InterPro" id="IPR000644">
    <property type="entry name" value="CBS_dom"/>
</dbReference>
<comment type="caution">
    <text evidence="5">The sequence shown here is derived from an EMBL/GenBank/DDBJ whole genome shotgun (WGS) entry which is preliminary data.</text>
</comment>
<dbReference type="InterPro" id="IPR044751">
    <property type="entry name" value="Ion_transp-like_CBS"/>
</dbReference>
<dbReference type="InterPro" id="IPR046342">
    <property type="entry name" value="CBS_dom_sf"/>
</dbReference>
<protein>
    <submittedName>
        <fullName evidence="5">HlyC/CorC family transporter</fullName>
    </submittedName>
</protein>
<evidence type="ECO:0000313" key="5">
    <source>
        <dbReference type="EMBL" id="MBY0758946.1"/>
    </source>
</evidence>
<name>A0ABS7L783_9FIRM</name>